<protein>
    <submittedName>
        <fullName evidence="2">Uncharacterized protein</fullName>
    </submittedName>
</protein>
<dbReference type="Proteomes" id="UP001632038">
    <property type="component" value="Unassembled WGS sequence"/>
</dbReference>
<keyword evidence="3" id="KW-1185">Reference proteome</keyword>
<proteinExistence type="predicted"/>
<sequence>MASQKLILFFAFLLIAQGLMVFAKFQGVPCLTDKNCENAFCIIKKEFVRATKCINGKCTCIIKRPPSSSRDIGGK</sequence>
<feature type="chain" id="PRO_5044896831" evidence="1">
    <location>
        <begin position="19"/>
        <end position="75"/>
    </location>
</feature>
<organism evidence="2 3">
    <name type="scientific">Castilleja foliolosa</name>
    <dbReference type="NCBI Taxonomy" id="1961234"/>
    <lineage>
        <taxon>Eukaryota</taxon>
        <taxon>Viridiplantae</taxon>
        <taxon>Streptophyta</taxon>
        <taxon>Embryophyta</taxon>
        <taxon>Tracheophyta</taxon>
        <taxon>Spermatophyta</taxon>
        <taxon>Magnoliopsida</taxon>
        <taxon>eudicotyledons</taxon>
        <taxon>Gunneridae</taxon>
        <taxon>Pentapetalae</taxon>
        <taxon>asterids</taxon>
        <taxon>lamiids</taxon>
        <taxon>Lamiales</taxon>
        <taxon>Orobanchaceae</taxon>
        <taxon>Pedicularideae</taxon>
        <taxon>Castillejinae</taxon>
        <taxon>Castilleja</taxon>
    </lineage>
</organism>
<dbReference type="EMBL" id="JAVIJP010000032">
    <property type="protein sequence ID" value="KAL3631281.1"/>
    <property type="molecule type" value="Genomic_DNA"/>
</dbReference>
<name>A0ABD3CMT9_9LAMI</name>
<keyword evidence="1" id="KW-0732">Signal</keyword>
<reference evidence="3" key="1">
    <citation type="journal article" date="2024" name="IScience">
        <title>Strigolactones Initiate the Formation of Haustorium-like Structures in Castilleja.</title>
        <authorList>
            <person name="Buerger M."/>
            <person name="Peterson D."/>
            <person name="Chory J."/>
        </authorList>
    </citation>
    <scope>NUCLEOTIDE SEQUENCE [LARGE SCALE GENOMIC DNA]</scope>
</reference>
<dbReference type="AlphaFoldDB" id="A0ABD3CMT9"/>
<accession>A0ABD3CMT9</accession>
<comment type="caution">
    <text evidence="2">The sequence shown here is derived from an EMBL/GenBank/DDBJ whole genome shotgun (WGS) entry which is preliminary data.</text>
</comment>
<gene>
    <name evidence="2" type="ORF">CASFOL_024265</name>
</gene>
<evidence type="ECO:0000313" key="3">
    <source>
        <dbReference type="Proteomes" id="UP001632038"/>
    </source>
</evidence>
<feature type="signal peptide" evidence="1">
    <location>
        <begin position="1"/>
        <end position="18"/>
    </location>
</feature>
<evidence type="ECO:0000313" key="2">
    <source>
        <dbReference type="EMBL" id="KAL3631281.1"/>
    </source>
</evidence>
<evidence type="ECO:0000256" key="1">
    <source>
        <dbReference type="SAM" id="SignalP"/>
    </source>
</evidence>